<dbReference type="STRING" id="395495.Lcho_3112"/>
<proteinExistence type="predicted"/>
<name>B1Y091_LEPCP</name>
<dbReference type="InterPro" id="IPR021698">
    <property type="entry name" value="DUF3280"/>
</dbReference>
<protein>
    <recommendedName>
        <fullName evidence="3">DUF2380 domain-containing protein</fullName>
    </recommendedName>
</protein>
<organism evidence="1 2">
    <name type="scientific">Leptothrix cholodnii (strain ATCC 51168 / LMG 8142 / SP-6)</name>
    <name type="common">Leptothrix discophora (strain SP-6)</name>
    <dbReference type="NCBI Taxonomy" id="395495"/>
    <lineage>
        <taxon>Bacteria</taxon>
        <taxon>Pseudomonadati</taxon>
        <taxon>Pseudomonadota</taxon>
        <taxon>Betaproteobacteria</taxon>
        <taxon>Burkholderiales</taxon>
        <taxon>Sphaerotilaceae</taxon>
        <taxon>Leptothrix</taxon>
    </lineage>
</organism>
<dbReference type="Proteomes" id="UP000001693">
    <property type="component" value="Chromosome"/>
</dbReference>
<accession>B1Y091</accession>
<keyword evidence="2" id="KW-1185">Reference proteome</keyword>
<evidence type="ECO:0008006" key="3">
    <source>
        <dbReference type="Google" id="ProtNLM"/>
    </source>
</evidence>
<dbReference type="KEGG" id="lch:Lcho_3112"/>
<dbReference type="AlphaFoldDB" id="B1Y091"/>
<dbReference type="RefSeq" id="WP_012348123.1">
    <property type="nucleotide sequence ID" value="NC_010524.1"/>
</dbReference>
<dbReference type="HOGENOM" id="CLU_114434_0_0_4"/>
<sequence precursor="true">MTIDRIETPALLTRRRCLLAAAGACVVSSRAVQAQAEVPTLAFLGFELIDDQPDPARLPALQARLAMIDRQMAQGLDERGLYRVLALAPAQAAIEHARAENQYLHRCNGCLAGVGDALGTQRVGVGWVQRVSNLILNINLGVWQVREDRLVLTKSVDIRGDNDESWRRGVAYMLRDMVERRARQPRYGI</sequence>
<dbReference type="EMBL" id="CP001013">
    <property type="protein sequence ID" value="ACB35372.1"/>
    <property type="molecule type" value="Genomic_DNA"/>
</dbReference>
<dbReference type="Pfam" id="PF11684">
    <property type="entry name" value="DUF3280"/>
    <property type="match status" value="1"/>
</dbReference>
<gene>
    <name evidence="1" type="ordered locus">Lcho_3112</name>
</gene>
<evidence type="ECO:0000313" key="1">
    <source>
        <dbReference type="EMBL" id="ACB35372.1"/>
    </source>
</evidence>
<dbReference type="eggNOG" id="ENOG5032EC2">
    <property type="taxonomic scope" value="Bacteria"/>
</dbReference>
<reference evidence="1 2" key="1">
    <citation type="submission" date="2008-03" db="EMBL/GenBank/DDBJ databases">
        <title>Complete sequence of Leptothrix cholodnii SP-6.</title>
        <authorList>
            <consortium name="US DOE Joint Genome Institute"/>
            <person name="Copeland A."/>
            <person name="Lucas S."/>
            <person name="Lapidus A."/>
            <person name="Glavina del Rio T."/>
            <person name="Dalin E."/>
            <person name="Tice H."/>
            <person name="Bruce D."/>
            <person name="Goodwin L."/>
            <person name="Pitluck S."/>
            <person name="Chertkov O."/>
            <person name="Brettin T."/>
            <person name="Detter J.C."/>
            <person name="Han C."/>
            <person name="Kuske C.R."/>
            <person name="Schmutz J."/>
            <person name="Larimer F."/>
            <person name="Land M."/>
            <person name="Hauser L."/>
            <person name="Kyrpides N."/>
            <person name="Lykidis A."/>
            <person name="Emerson D."/>
            <person name="Richardson P."/>
        </authorList>
    </citation>
    <scope>NUCLEOTIDE SEQUENCE [LARGE SCALE GENOMIC DNA]</scope>
    <source>
        <strain evidence="2">ATCC 51168 / LMG 8142 / SP-6</strain>
    </source>
</reference>
<evidence type="ECO:0000313" key="2">
    <source>
        <dbReference type="Proteomes" id="UP000001693"/>
    </source>
</evidence>